<accession>A0A4V4H2S2</accession>
<reference evidence="2 3" key="1">
    <citation type="journal article" date="2019" name="Nat. Plants">
        <title>Genome sequencing of Musa balbisiana reveals subgenome evolution and function divergence in polyploid bananas.</title>
        <authorList>
            <person name="Yao X."/>
        </authorList>
    </citation>
    <scope>NUCLEOTIDE SEQUENCE [LARGE SCALE GENOMIC DNA]</scope>
    <source>
        <strain evidence="3">cv. DH-PKW</strain>
        <tissue evidence="2">Leaves</tissue>
    </source>
</reference>
<gene>
    <name evidence="2" type="ORF">C4D60_Mb02t17920</name>
</gene>
<evidence type="ECO:0000256" key="1">
    <source>
        <dbReference type="SAM" id="MobiDB-lite"/>
    </source>
</evidence>
<evidence type="ECO:0000313" key="3">
    <source>
        <dbReference type="Proteomes" id="UP000317650"/>
    </source>
</evidence>
<dbReference type="EMBL" id="PYDT01000011">
    <property type="protein sequence ID" value="THU45436.1"/>
    <property type="molecule type" value="Genomic_DNA"/>
</dbReference>
<feature type="region of interest" description="Disordered" evidence="1">
    <location>
        <begin position="1"/>
        <end position="35"/>
    </location>
</feature>
<protein>
    <submittedName>
        <fullName evidence="2">Uncharacterized protein</fullName>
    </submittedName>
</protein>
<dbReference type="AlphaFoldDB" id="A0A4V4H2S2"/>
<keyword evidence="3" id="KW-1185">Reference proteome</keyword>
<evidence type="ECO:0000313" key="2">
    <source>
        <dbReference type="EMBL" id="THU45436.1"/>
    </source>
</evidence>
<organism evidence="2 3">
    <name type="scientific">Musa balbisiana</name>
    <name type="common">Banana</name>
    <dbReference type="NCBI Taxonomy" id="52838"/>
    <lineage>
        <taxon>Eukaryota</taxon>
        <taxon>Viridiplantae</taxon>
        <taxon>Streptophyta</taxon>
        <taxon>Embryophyta</taxon>
        <taxon>Tracheophyta</taxon>
        <taxon>Spermatophyta</taxon>
        <taxon>Magnoliopsida</taxon>
        <taxon>Liliopsida</taxon>
        <taxon>Zingiberales</taxon>
        <taxon>Musaceae</taxon>
        <taxon>Musa</taxon>
    </lineage>
</organism>
<dbReference type="Proteomes" id="UP000317650">
    <property type="component" value="Chromosome 2"/>
</dbReference>
<proteinExistence type="predicted"/>
<comment type="caution">
    <text evidence="2">The sequence shown here is derived from an EMBL/GenBank/DDBJ whole genome shotgun (WGS) entry which is preliminary data.</text>
</comment>
<feature type="compositionally biased region" description="Polar residues" evidence="1">
    <location>
        <begin position="1"/>
        <end position="11"/>
    </location>
</feature>
<name>A0A4V4H2S2_MUSBA</name>
<sequence>MAKRSSPSGSTVAAPLQQQNLPPPSHRIQERKPTAGAHIQVKEPEYAQTKAHQTVQITFRLEEPVIIDKQLNGSTAIFVCILPPPPCSLRHHLPDSSPRLLPCIMATQILPDSSVLRQSAPRSRLLMPPMVKQGGFDADAVATANISETSTPAIDGKQHFFVSVLTRTASAHSSVRV</sequence>